<dbReference type="AlphaFoldDB" id="A0A7G6TWX7"/>
<sequence>MSTALVVQTVELRPNPPPYGRLSLRTGAWDQLQAKRAYDDHHELPEAPVELDKKV</sequence>
<organism evidence="1 2">
    <name type="scientific">Tardiphaga robiniae</name>
    <dbReference type="NCBI Taxonomy" id="943830"/>
    <lineage>
        <taxon>Bacteria</taxon>
        <taxon>Pseudomonadati</taxon>
        <taxon>Pseudomonadota</taxon>
        <taxon>Alphaproteobacteria</taxon>
        <taxon>Hyphomicrobiales</taxon>
        <taxon>Nitrobacteraceae</taxon>
        <taxon>Tardiphaga</taxon>
    </lineage>
</organism>
<proteinExistence type="predicted"/>
<name>A0A7G6TWX7_9BRAD</name>
<reference evidence="2" key="1">
    <citation type="journal article" date="2020" name="Mol. Plant Microbe">
        <title>Rhizobial microsymbionts of the narrowly endemic Oxytropis species growing in Kamchatka are characterized by significant genetic diversity and possess a set of genes that are associated with T3SS and T6SS secretion systems and can affect the development of symbiosis.</title>
        <authorList>
            <person name="Safronova V."/>
            <person name="Guro P."/>
            <person name="Sazanova A."/>
            <person name="Kuznetsova I."/>
            <person name="Belimov A."/>
            <person name="Yakubov V."/>
            <person name="Chirak E."/>
            <person name="Afonin A."/>
            <person name="Gogolev Y."/>
            <person name="Andronov E."/>
            <person name="Tikhonovich I."/>
        </authorList>
    </citation>
    <scope>NUCLEOTIDE SEQUENCE [LARGE SCALE GENOMIC DNA]</scope>
    <source>
        <strain evidence="2">581</strain>
    </source>
</reference>
<gene>
    <name evidence="1" type="ORF">HB776_08415</name>
</gene>
<dbReference type="RefSeq" id="WP_184516808.1">
    <property type="nucleotide sequence ID" value="NZ_CP050292.1"/>
</dbReference>
<dbReference type="KEGG" id="trb:HB776_08415"/>
<evidence type="ECO:0000313" key="2">
    <source>
        <dbReference type="Proteomes" id="UP000515291"/>
    </source>
</evidence>
<evidence type="ECO:0000313" key="1">
    <source>
        <dbReference type="EMBL" id="QND71259.1"/>
    </source>
</evidence>
<dbReference type="Proteomes" id="UP000515291">
    <property type="component" value="Chromosome"/>
</dbReference>
<dbReference type="EMBL" id="CP050292">
    <property type="protein sequence ID" value="QND71259.1"/>
    <property type="molecule type" value="Genomic_DNA"/>
</dbReference>
<protein>
    <submittedName>
        <fullName evidence="1">Uncharacterized protein</fullName>
    </submittedName>
</protein>
<accession>A0A7G6TWX7</accession>